<keyword evidence="9" id="KW-0012">Acyltransferase</keyword>
<feature type="compositionally biased region" description="Gly residues" evidence="10">
    <location>
        <begin position="461"/>
        <end position="473"/>
    </location>
</feature>
<keyword evidence="7" id="KW-0539">Nucleus</keyword>
<keyword evidence="3" id="KW-0808">Transferase</keyword>
<dbReference type="GO" id="GO:0008270">
    <property type="term" value="F:zinc ion binding"/>
    <property type="evidence" value="ECO:0007669"/>
    <property type="project" value="UniProtKB-KW"/>
</dbReference>
<keyword evidence="6" id="KW-0862">Zinc</keyword>
<organism evidence="13">
    <name type="scientific">Ananas comosus var. bracteatus</name>
    <name type="common">red pineapple</name>
    <dbReference type="NCBI Taxonomy" id="296719"/>
    <lineage>
        <taxon>Eukaryota</taxon>
        <taxon>Viridiplantae</taxon>
        <taxon>Streptophyta</taxon>
        <taxon>Embryophyta</taxon>
        <taxon>Tracheophyta</taxon>
        <taxon>Spermatophyta</taxon>
        <taxon>Magnoliopsida</taxon>
        <taxon>Liliopsida</taxon>
        <taxon>Poales</taxon>
        <taxon>Bromeliaceae</taxon>
        <taxon>Bromelioideae</taxon>
        <taxon>Ananas</taxon>
    </lineage>
</organism>
<feature type="compositionally biased region" description="Acidic residues" evidence="10">
    <location>
        <begin position="447"/>
        <end position="458"/>
    </location>
</feature>
<evidence type="ECO:0000256" key="8">
    <source>
        <dbReference type="ARBA" id="ARBA00023306"/>
    </source>
</evidence>
<feature type="domain" description="N-acetyltransferase ESCO zinc-finger" evidence="11">
    <location>
        <begin position="62"/>
        <end position="101"/>
    </location>
</feature>
<feature type="region of interest" description="Disordered" evidence="10">
    <location>
        <begin position="194"/>
        <end position="219"/>
    </location>
</feature>
<dbReference type="GO" id="GO:0007064">
    <property type="term" value="P:mitotic sister chromatid cohesion"/>
    <property type="evidence" value="ECO:0007669"/>
    <property type="project" value="TreeGrafter"/>
</dbReference>
<dbReference type="Pfam" id="PF13878">
    <property type="entry name" value="zf-C2H2_3"/>
    <property type="match status" value="1"/>
</dbReference>
<evidence type="ECO:0000256" key="2">
    <source>
        <dbReference type="ARBA" id="ARBA00005816"/>
    </source>
</evidence>
<dbReference type="Pfam" id="PF13880">
    <property type="entry name" value="Acetyltransf_13"/>
    <property type="match status" value="1"/>
</dbReference>
<evidence type="ECO:0000256" key="10">
    <source>
        <dbReference type="SAM" id="MobiDB-lite"/>
    </source>
</evidence>
<dbReference type="PANTHER" id="PTHR45884">
    <property type="entry name" value="N-ACETYLTRANSFERASE ECO"/>
    <property type="match status" value="1"/>
</dbReference>
<accession>A0A6V7P261</accession>
<name>A0A6V7P261_ANACO</name>
<dbReference type="InterPro" id="IPR028005">
    <property type="entry name" value="AcTrfase_ESCO_Znf_dom"/>
</dbReference>
<evidence type="ECO:0000256" key="4">
    <source>
        <dbReference type="ARBA" id="ARBA00022723"/>
    </source>
</evidence>
<evidence type="ECO:0008006" key="14">
    <source>
        <dbReference type="Google" id="ProtNLM"/>
    </source>
</evidence>
<evidence type="ECO:0000256" key="7">
    <source>
        <dbReference type="ARBA" id="ARBA00023242"/>
    </source>
</evidence>
<keyword evidence="4" id="KW-0479">Metal-binding</keyword>
<dbReference type="PANTHER" id="PTHR45884:SF2">
    <property type="entry name" value="N-ACETYLTRANSFERASE ECO"/>
    <property type="match status" value="1"/>
</dbReference>
<evidence type="ECO:0000313" key="13">
    <source>
        <dbReference type="EMBL" id="CAD1824684.1"/>
    </source>
</evidence>
<feature type="domain" description="N-acetyltransferase ESCO acetyl-transferase" evidence="12">
    <location>
        <begin position="265"/>
        <end position="333"/>
    </location>
</feature>
<evidence type="ECO:0000256" key="1">
    <source>
        <dbReference type="ARBA" id="ARBA00004123"/>
    </source>
</evidence>
<protein>
    <recommendedName>
        <fullName evidence="14">Protein CHROMOSOME TRANSMISSION FIDELITY 7</fullName>
    </recommendedName>
</protein>
<comment type="similarity">
    <text evidence="2">Belongs to the acetyltransferase family. ECO subfamily.</text>
</comment>
<evidence type="ECO:0000256" key="9">
    <source>
        <dbReference type="ARBA" id="ARBA00023315"/>
    </source>
</evidence>
<sequence length="544" mass="59628">MPQPKISAFFKPAADPAVSDTISPLTTSASDPISCYRDGEKGNDKGSEIAAKVINKKRSYAQYHLELGQSDFVLHSCAVCGMMYARGDQEDEKTHKAFHKNYYEGIAFKGWRNERAVVTSSNGDRILLVIDEDSSAQKNKVQQVLRTVEKELGFSEGQLLHKLCKVYLFISGHRVVGCLVTEPIKTAHKVISSSSSCKSSNDFSEKPSTANSTDTNTDSRRRNLTIQFGQFSFKREIIRKGNPLDKTVKIDQWDCGAIFCEEEAVPALCGFRAIWVAPSSRRNGIASQLMDAARKSFCKGETLEVSQCAFSSPTSAGKALACSYSETSSFLVYKAEDLLLSSAAAAAAATTAATAATIADVGMQNMPLLNTLLFSMVMRMQCEEVGRACDFAVLDVTPVLVAVEEYRFVTRLGSLDSGLREKSTKPLLVDFGEGSLEYIYARADMPTDEGDREGEAEGVGDRGLLGETGGADGAGAEWAREEAEAMAARREVEERRVTELRRVLKLIEMDVEMVRAAAKYDTIRDRIETARARCRRAIFVALSL</sequence>
<evidence type="ECO:0000259" key="12">
    <source>
        <dbReference type="Pfam" id="PF13880"/>
    </source>
</evidence>
<proteinExistence type="inferred from homology"/>
<feature type="region of interest" description="Disordered" evidence="10">
    <location>
        <begin position="447"/>
        <end position="477"/>
    </location>
</feature>
<evidence type="ECO:0000256" key="5">
    <source>
        <dbReference type="ARBA" id="ARBA00022771"/>
    </source>
</evidence>
<dbReference type="GO" id="GO:0005634">
    <property type="term" value="C:nucleus"/>
    <property type="evidence" value="ECO:0007669"/>
    <property type="project" value="UniProtKB-SubCell"/>
</dbReference>
<dbReference type="GO" id="GO:0061733">
    <property type="term" value="F:protein-lysine-acetyltransferase activity"/>
    <property type="evidence" value="ECO:0007669"/>
    <property type="project" value="TreeGrafter"/>
</dbReference>
<evidence type="ECO:0000256" key="6">
    <source>
        <dbReference type="ARBA" id="ARBA00022833"/>
    </source>
</evidence>
<dbReference type="AlphaFoldDB" id="A0A6V7P261"/>
<keyword evidence="8" id="KW-0131">Cell cycle</keyword>
<evidence type="ECO:0000259" key="11">
    <source>
        <dbReference type="Pfam" id="PF13878"/>
    </source>
</evidence>
<comment type="subcellular location">
    <subcellularLocation>
        <location evidence="1">Nucleus</location>
    </subcellularLocation>
</comment>
<dbReference type="EMBL" id="LR862144">
    <property type="protein sequence ID" value="CAD1824684.1"/>
    <property type="molecule type" value="Genomic_DNA"/>
</dbReference>
<evidence type="ECO:0000256" key="3">
    <source>
        <dbReference type="ARBA" id="ARBA00022679"/>
    </source>
</evidence>
<keyword evidence="5" id="KW-0863">Zinc-finger</keyword>
<dbReference type="GO" id="GO:0000785">
    <property type="term" value="C:chromatin"/>
    <property type="evidence" value="ECO:0007669"/>
    <property type="project" value="TreeGrafter"/>
</dbReference>
<dbReference type="InterPro" id="IPR028009">
    <property type="entry name" value="ESCO_Acetyltransf_dom"/>
</dbReference>
<feature type="compositionally biased region" description="Low complexity" evidence="10">
    <location>
        <begin position="194"/>
        <end position="216"/>
    </location>
</feature>
<reference evidence="13" key="1">
    <citation type="submission" date="2020-07" db="EMBL/GenBank/DDBJ databases">
        <authorList>
            <person name="Lin J."/>
        </authorList>
    </citation>
    <scope>NUCLEOTIDE SEQUENCE</scope>
</reference>
<gene>
    <name evidence="13" type="ORF">CB5_LOCUS7895</name>
</gene>